<evidence type="ECO:0000256" key="2">
    <source>
        <dbReference type="ARBA" id="ARBA00022475"/>
    </source>
</evidence>
<evidence type="ECO:0000313" key="8">
    <source>
        <dbReference type="EMBL" id="ATZ94508.1"/>
    </source>
</evidence>
<feature type="transmembrane region" description="Helical" evidence="7">
    <location>
        <begin position="179"/>
        <end position="196"/>
    </location>
</feature>
<accession>A0A2K8QNB4</accession>
<dbReference type="AlphaFoldDB" id="A0A2K8QNB4"/>
<evidence type="ECO:0000256" key="4">
    <source>
        <dbReference type="ARBA" id="ARBA00022692"/>
    </source>
</evidence>
<dbReference type="Pfam" id="PF04403">
    <property type="entry name" value="PqiA"/>
    <property type="match status" value="1"/>
</dbReference>
<dbReference type="KEGG" id="dfn:CVE23_11285"/>
<keyword evidence="4 7" id="KW-0812">Transmembrane</keyword>
<feature type="transmembrane region" description="Helical" evidence="7">
    <location>
        <begin position="146"/>
        <end position="167"/>
    </location>
</feature>
<name>A0A2K8QNB4_9GAMM</name>
<keyword evidence="6 7" id="KW-0472">Membrane</keyword>
<comment type="subcellular location">
    <subcellularLocation>
        <location evidence="1">Cell inner membrane</location>
    </subcellularLocation>
</comment>
<dbReference type="RefSeq" id="WP_038919065.1">
    <property type="nucleotide sequence ID" value="NZ_BMJF01000001.1"/>
</dbReference>
<feature type="transmembrane region" description="Helical" evidence="7">
    <location>
        <begin position="98"/>
        <end position="125"/>
    </location>
</feature>
<sequence>MHKAPSARQMNVCDCPVCGLVCDAPAPNDSAARCPRCHTRLDAHSPGSTALSWALLLAALILYIPANTLPVMYTSLLASAGESTIMTGVIDFWQHGSYGIALIIFIASVVIPCMKFLSLMILLVTARRKSVWARRERTRLYRITEWIGRWSMLDVIVVAVVCSLVRFHTLGEAEPRPGILFFGLVVILTMLSAMSFDPRSIWEDEQ</sequence>
<keyword evidence="2" id="KW-1003">Cell membrane</keyword>
<dbReference type="GO" id="GO:0005886">
    <property type="term" value="C:plasma membrane"/>
    <property type="evidence" value="ECO:0007669"/>
    <property type="project" value="UniProtKB-SubCell"/>
</dbReference>
<organism evidence="8 9">
    <name type="scientific">Dickeya fangzhongdai</name>
    <dbReference type="NCBI Taxonomy" id="1778540"/>
    <lineage>
        <taxon>Bacteria</taxon>
        <taxon>Pseudomonadati</taxon>
        <taxon>Pseudomonadota</taxon>
        <taxon>Gammaproteobacteria</taxon>
        <taxon>Enterobacterales</taxon>
        <taxon>Pectobacteriaceae</taxon>
        <taxon>Dickeya</taxon>
    </lineage>
</organism>
<dbReference type="EMBL" id="CP025003">
    <property type="protein sequence ID" value="ATZ94508.1"/>
    <property type="molecule type" value="Genomic_DNA"/>
</dbReference>
<evidence type="ECO:0000313" key="9">
    <source>
        <dbReference type="Proteomes" id="UP000231901"/>
    </source>
</evidence>
<evidence type="ECO:0000256" key="3">
    <source>
        <dbReference type="ARBA" id="ARBA00022519"/>
    </source>
</evidence>
<evidence type="ECO:0000256" key="5">
    <source>
        <dbReference type="ARBA" id="ARBA00022989"/>
    </source>
</evidence>
<dbReference type="Proteomes" id="UP000231901">
    <property type="component" value="Chromosome"/>
</dbReference>
<dbReference type="PANTHER" id="PTHR30462">
    <property type="entry name" value="INTERMEMBRANE TRANSPORT PROTEIN PQIB-RELATED"/>
    <property type="match status" value="1"/>
</dbReference>
<keyword evidence="5 7" id="KW-1133">Transmembrane helix</keyword>
<keyword evidence="9" id="KW-1185">Reference proteome</keyword>
<dbReference type="GeneID" id="66564915"/>
<dbReference type="InterPro" id="IPR007498">
    <property type="entry name" value="PqiA-like"/>
</dbReference>
<reference evidence="9" key="1">
    <citation type="journal article" date="2018" name="Genome Announc.">
        <title>Complete genome sequence of a Dickeya fangzhongdai type strain causing bleeding canker of pear tree trunks.</title>
        <authorList>
            <person name="Zhao Y."/>
            <person name="Tian Y."/>
            <person name="Li X."/>
            <person name="Hu B."/>
        </authorList>
    </citation>
    <scope>NUCLEOTIDE SEQUENCE [LARGE SCALE GENOMIC DNA]</scope>
    <source>
        <strain evidence="9">DSM 101947</strain>
    </source>
</reference>
<dbReference type="InterPro" id="IPR051800">
    <property type="entry name" value="PqiA-PqiB_transport"/>
</dbReference>
<evidence type="ECO:0000256" key="1">
    <source>
        <dbReference type="ARBA" id="ARBA00004533"/>
    </source>
</evidence>
<evidence type="ECO:0000256" key="6">
    <source>
        <dbReference type="ARBA" id="ARBA00023136"/>
    </source>
</evidence>
<dbReference type="PANTHER" id="PTHR30462:SF3">
    <property type="entry name" value="INTERMEMBRANE TRANSPORT PROTEIN PQIA"/>
    <property type="match status" value="1"/>
</dbReference>
<feature type="transmembrane region" description="Helical" evidence="7">
    <location>
        <begin position="50"/>
        <end position="78"/>
    </location>
</feature>
<protein>
    <submittedName>
        <fullName evidence="8">Paraquat-inducible protein A</fullName>
    </submittedName>
</protein>
<gene>
    <name evidence="8" type="ORF">CVE23_11285</name>
</gene>
<evidence type="ECO:0000256" key="7">
    <source>
        <dbReference type="SAM" id="Phobius"/>
    </source>
</evidence>
<keyword evidence="3" id="KW-0997">Cell inner membrane</keyword>
<proteinExistence type="predicted"/>